<evidence type="ECO:0000256" key="3">
    <source>
        <dbReference type="SAM" id="MobiDB-lite"/>
    </source>
</evidence>
<accession>A0ABS6IH29</accession>
<dbReference type="SMART" id="SM00470">
    <property type="entry name" value="ParB"/>
    <property type="match status" value="1"/>
</dbReference>
<organism evidence="5 6">
    <name type="scientific">Reyranella humidisoli</name>
    <dbReference type="NCBI Taxonomy" id="2849149"/>
    <lineage>
        <taxon>Bacteria</taxon>
        <taxon>Pseudomonadati</taxon>
        <taxon>Pseudomonadota</taxon>
        <taxon>Alphaproteobacteria</taxon>
        <taxon>Hyphomicrobiales</taxon>
        <taxon>Reyranellaceae</taxon>
        <taxon>Reyranella</taxon>
    </lineage>
</organism>
<evidence type="ECO:0000259" key="4">
    <source>
        <dbReference type="SMART" id="SM00470"/>
    </source>
</evidence>
<feature type="domain" description="ParB-like N-terminal" evidence="4">
    <location>
        <begin position="66"/>
        <end position="156"/>
    </location>
</feature>
<dbReference type="InterPro" id="IPR041468">
    <property type="entry name" value="HTH_ParB/Spo0J"/>
</dbReference>
<protein>
    <submittedName>
        <fullName evidence="5">ParB/RepB/Spo0J family partition protein</fullName>
    </submittedName>
</protein>
<evidence type="ECO:0000313" key="5">
    <source>
        <dbReference type="EMBL" id="MBU8873290.1"/>
    </source>
</evidence>
<dbReference type="NCBIfam" id="TIGR00180">
    <property type="entry name" value="parB_part"/>
    <property type="match status" value="1"/>
</dbReference>
<evidence type="ECO:0000256" key="1">
    <source>
        <dbReference type="ARBA" id="ARBA00006295"/>
    </source>
</evidence>
<reference evidence="5 6" key="1">
    <citation type="submission" date="2021-06" db="EMBL/GenBank/DDBJ databases">
        <authorList>
            <person name="Lee D.H."/>
        </authorList>
    </citation>
    <scope>NUCLEOTIDE SEQUENCE [LARGE SCALE GENOMIC DNA]</scope>
    <source>
        <strain evidence="5 6">MMS21-HV4-11</strain>
    </source>
</reference>
<keyword evidence="6" id="KW-1185">Reference proteome</keyword>
<dbReference type="CDD" id="cd16393">
    <property type="entry name" value="SPO0J_N"/>
    <property type="match status" value="1"/>
</dbReference>
<dbReference type="EMBL" id="JAHOPB010000001">
    <property type="protein sequence ID" value="MBU8873290.1"/>
    <property type="molecule type" value="Genomic_DNA"/>
</dbReference>
<dbReference type="Pfam" id="PF02195">
    <property type="entry name" value="ParB_N"/>
    <property type="match status" value="1"/>
</dbReference>
<feature type="compositionally biased region" description="Gly residues" evidence="3">
    <location>
        <begin position="261"/>
        <end position="274"/>
    </location>
</feature>
<dbReference type="PANTHER" id="PTHR33375:SF1">
    <property type="entry name" value="CHROMOSOME-PARTITIONING PROTEIN PARB-RELATED"/>
    <property type="match status" value="1"/>
</dbReference>
<dbReference type="InterPro" id="IPR003115">
    <property type="entry name" value="ParB_N"/>
</dbReference>
<dbReference type="RefSeq" id="WP_216957542.1">
    <property type="nucleotide sequence ID" value="NZ_JAHOPB010000001.1"/>
</dbReference>
<dbReference type="Proteomes" id="UP000727907">
    <property type="component" value="Unassembled WGS sequence"/>
</dbReference>
<proteinExistence type="inferred from homology"/>
<evidence type="ECO:0000313" key="6">
    <source>
        <dbReference type="Proteomes" id="UP000727907"/>
    </source>
</evidence>
<comment type="similarity">
    <text evidence="1">Belongs to the ParB family.</text>
</comment>
<dbReference type="PANTHER" id="PTHR33375">
    <property type="entry name" value="CHROMOSOME-PARTITIONING PROTEIN PARB-RELATED"/>
    <property type="match status" value="1"/>
</dbReference>
<keyword evidence="2" id="KW-0159">Chromosome partition</keyword>
<feature type="region of interest" description="Disordered" evidence="3">
    <location>
        <begin position="251"/>
        <end position="282"/>
    </location>
</feature>
<dbReference type="InterPro" id="IPR004437">
    <property type="entry name" value="ParB/RepB/Spo0J"/>
</dbReference>
<comment type="caution">
    <text evidence="5">The sequence shown here is derived from an EMBL/GenBank/DDBJ whole genome shotgun (WGS) entry which is preliminary data.</text>
</comment>
<evidence type="ECO:0000256" key="2">
    <source>
        <dbReference type="ARBA" id="ARBA00022829"/>
    </source>
</evidence>
<dbReference type="Pfam" id="PF17762">
    <property type="entry name" value="HTH_ParB"/>
    <property type="match status" value="1"/>
</dbReference>
<sequence length="330" mass="35320">MSQPPKPRGLGRGLSALLGDDEVASAVTPAAPAPLAASQSPKSAVAATAASTDGELARSAANRMPITLPIGQLKPGKMQPRTSFEGIEALVESVKEYGLLQPILVRPLRDAADSYEIIAGERRWRAAQKAQLHDVPVVIRTIDDLDALQIGLVENLQRSDLTAIDEAQGYKRLIDDYKHTQEDIARMMGRSRPHVANTIRLLDLPPAVQEMVRDGQITAGLGRALIGVPDPLAMARQAVAEKLTVRDLERLAGDTKRKAKGGGGSAKGKPGPAGGSPKTADTRALEKRLEEALGLKVDLALRGLGEQSVLTLEIRDFDQLDTVVDKLTRR</sequence>
<gene>
    <name evidence="5" type="ORF">KQ910_05915</name>
</gene>
<dbReference type="InterPro" id="IPR050336">
    <property type="entry name" value="Chromosome_partition/occlusion"/>
</dbReference>
<name>A0ABS6IH29_9HYPH</name>